<accession>A0A5B0HMF6</accession>
<name>A0A5B0HMF6_9BURK</name>
<dbReference type="Proteomes" id="UP000325273">
    <property type="component" value="Unassembled WGS sequence"/>
</dbReference>
<comment type="caution">
    <text evidence="1">The sequence shown here is derived from an EMBL/GenBank/DDBJ whole genome shotgun (WGS) entry which is preliminary data.</text>
</comment>
<dbReference type="InterPro" id="IPR021508">
    <property type="entry name" value="Gp17-like"/>
</dbReference>
<evidence type="ECO:0000313" key="2">
    <source>
        <dbReference type="Proteomes" id="UP000325273"/>
    </source>
</evidence>
<dbReference type="EMBL" id="VTUZ01000001">
    <property type="protein sequence ID" value="KAA1015973.1"/>
    <property type="molecule type" value="Genomic_DNA"/>
</dbReference>
<dbReference type="RefSeq" id="WP_149668100.1">
    <property type="nucleotide sequence ID" value="NZ_VTUZ01000001.1"/>
</dbReference>
<dbReference type="AlphaFoldDB" id="A0A5B0HMF6"/>
<proteinExistence type="predicted"/>
<reference evidence="1 2" key="1">
    <citation type="submission" date="2019-08" db="EMBL/GenBank/DDBJ databases">
        <title>Paraburkholderia sp. DCY113.</title>
        <authorList>
            <person name="Kang J."/>
        </authorList>
    </citation>
    <scope>NUCLEOTIDE SEQUENCE [LARGE SCALE GENOMIC DNA]</scope>
    <source>
        <strain evidence="1 2">DCY113</strain>
    </source>
</reference>
<sequence>MTLQEQLVALLGPLAPGGISPSVAIQNVTFPYLVYRRMPTHVENVLDPGGNPPADNTIFEISCWARTYPDAVNLAAAVTQAMLGWSVPNIKRMGDHDLEEADVKCFRVVQEYSIWVPA</sequence>
<dbReference type="Pfam" id="PF11367">
    <property type="entry name" value="Tail_completion_gp17"/>
    <property type="match status" value="1"/>
</dbReference>
<organism evidence="1 2">
    <name type="scientific">Paraburkholderia panacisoli</name>
    <dbReference type="NCBI Taxonomy" id="2603818"/>
    <lineage>
        <taxon>Bacteria</taxon>
        <taxon>Pseudomonadati</taxon>
        <taxon>Pseudomonadota</taxon>
        <taxon>Betaproteobacteria</taxon>
        <taxon>Burkholderiales</taxon>
        <taxon>Burkholderiaceae</taxon>
        <taxon>Paraburkholderia</taxon>
    </lineage>
</organism>
<keyword evidence="2" id="KW-1185">Reference proteome</keyword>
<evidence type="ECO:0000313" key="1">
    <source>
        <dbReference type="EMBL" id="KAA1015973.1"/>
    </source>
</evidence>
<protein>
    <submittedName>
        <fullName evidence="1">DUF3168 domain-containing protein</fullName>
    </submittedName>
</protein>
<gene>
    <name evidence="1" type="ORF">FVF58_01065</name>
</gene>